<dbReference type="Gene3D" id="3.30.1510.10">
    <property type="entry name" value="Domain 2, N(10)-formyltetrahydrofolate synthetase"/>
    <property type="match status" value="1"/>
</dbReference>
<dbReference type="AlphaFoldDB" id="A0A5B8YL36"/>
<dbReference type="Gene3D" id="3.10.410.10">
    <property type="entry name" value="Formyltetrahydrofolate synthetase, domain 3"/>
    <property type="match status" value="1"/>
</dbReference>
<keyword evidence="5 8" id="KW-0067">ATP-binding</keyword>
<dbReference type="KEGG" id="anp:FK178_01200"/>
<feature type="binding site" evidence="8">
    <location>
        <begin position="69"/>
        <end position="76"/>
    </location>
    <ligand>
        <name>ATP</name>
        <dbReference type="ChEBI" id="CHEBI:30616"/>
    </ligand>
</feature>
<dbReference type="InterPro" id="IPR020628">
    <property type="entry name" value="Formate_THF_ligase_CS"/>
</dbReference>
<dbReference type="GO" id="GO:0035999">
    <property type="term" value="P:tetrahydrofolate interconversion"/>
    <property type="evidence" value="ECO:0007669"/>
    <property type="project" value="UniProtKB-UniRule"/>
</dbReference>
<evidence type="ECO:0000256" key="1">
    <source>
        <dbReference type="ARBA" id="ARBA00004777"/>
    </source>
</evidence>
<comment type="catalytic activity">
    <reaction evidence="6 8">
        <text>(6S)-5,6,7,8-tetrahydrofolate + formate + ATP = (6R)-10-formyltetrahydrofolate + ADP + phosphate</text>
        <dbReference type="Rhea" id="RHEA:20221"/>
        <dbReference type="ChEBI" id="CHEBI:15740"/>
        <dbReference type="ChEBI" id="CHEBI:30616"/>
        <dbReference type="ChEBI" id="CHEBI:43474"/>
        <dbReference type="ChEBI" id="CHEBI:57453"/>
        <dbReference type="ChEBI" id="CHEBI:195366"/>
        <dbReference type="ChEBI" id="CHEBI:456216"/>
        <dbReference type="EC" id="6.3.4.3"/>
    </reaction>
</comment>
<organism evidence="9 10">
    <name type="scientific">Antarcticibacterium arcticum</name>
    <dbReference type="NCBI Taxonomy" id="2585771"/>
    <lineage>
        <taxon>Bacteria</taxon>
        <taxon>Pseudomonadati</taxon>
        <taxon>Bacteroidota</taxon>
        <taxon>Flavobacteriia</taxon>
        <taxon>Flavobacteriales</taxon>
        <taxon>Flavobacteriaceae</taxon>
        <taxon>Antarcticibacterium</taxon>
    </lineage>
</organism>
<dbReference type="Pfam" id="PF01268">
    <property type="entry name" value="FTHFS"/>
    <property type="match status" value="1"/>
</dbReference>
<dbReference type="GO" id="GO:0004329">
    <property type="term" value="F:formate-tetrahydrofolate ligase activity"/>
    <property type="evidence" value="ECO:0007669"/>
    <property type="project" value="UniProtKB-UniRule"/>
</dbReference>
<dbReference type="NCBIfam" id="NF010030">
    <property type="entry name" value="PRK13505.1"/>
    <property type="match status" value="1"/>
</dbReference>
<dbReference type="EC" id="6.3.4.3" evidence="8"/>
<evidence type="ECO:0000256" key="3">
    <source>
        <dbReference type="ARBA" id="ARBA00022598"/>
    </source>
</evidence>
<keyword evidence="2 8" id="KW-0554">One-carbon metabolism</keyword>
<keyword evidence="10" id="KW-1185">Reference proteome</keyword>
<dbReference type="FunFam" id="3.30.1510.10:FF:000001">
    <property type="entry name" value="Formate--tetrahydrofolate ligase"/>
    <property type="match status" value="1"/>
</dbReference>
<dbReference type="PROSITE" id="PS00721">
    <property type="entry name" value="FTHFS_1"/>
    <property type="match status" value="1"/>
</dbReference>
<dbReference type="InterPro" id="IPR027417">
    <property type="entry name" value="P-loop_NTPase"/>
</dbReference>
<evidence type="ECO:0000256" key="4">
    <source>
        <dbReference type="ARBA" id="ARBA00022741"/>
    </source>
</evidence>
<dbReference type="SUPFAM" id="SSF52540">
    <property type="entry name" value="P-loop containing nucleoside triphosphate hydrolases"/>
    <property type="match status" value="1"/>
</dbReference>
<dbReference type="FunFam" id="3.10.410.10:FF:000001">
    <property type="entry name" value="Putative formate--tetrahydrofolate ligase"/>
    <property type="match status" value="1"/>
</dbReference>
<dbReference type="EMBL" id="CP042476">
    <property type="protein sequence ID" value="QED36419.1"/>
    <property type="molecule type" value="Genomic_DNA"/>
</dbReference>
<dbReference type="GO" id="GO:0005524">
    <property type="term" value="F:ATP binding"/>
    <property type="evidence" value="ECO:0007669"/>
    <property type="project" value="UniProtKB-UniRule"/>
</dbReference>
<accession>A0A5B8YL36</accession>
<comment type="similarity">
    <text evidence="7 8">Belongs to the formate--tetrahydrofolate ligase family.</text>
</comment>
<evidence type="ECO:0000256" key="5">
    <source>
        <dbReference type="ARBA" id="ARBA00022840"/>
    </source>
</evidence>
<dbReference type="RefSeq" id="WP_146830210.1">
    <property type="nucleotide sequence ID" value="NZ_CP042476.1"/>
</dbReference>
<dbReference type="Proteomes" id="UP000321954">
    <property type="component" value="Chromosome"/>
</dbReference>
<comment type="pathway">
    <text evidence="1 8">One-carbon metabolism; tetrahydrofolate interconversion.</text>
</comment>
<name>A0A5B8YL36_9FLAO</name>
<dbReference type="UniPathway" id="UPA00193"/>
<gene>
    <name evidence="8" type="primary">fhs</name>
    <name evidence="9" type="ORF">FK178_01200</name>
</gene>
<reference evidence="9 10" key="1">
    <citation type="submission" date="2019-08" db="EMBL/GenBank/DDBJ databases">
        <title>Antarcticibacterium arcticum sp. nov., a bacterium isolated from marine sediment of the Canadian Beaufort Sea.</title>
        <authorList>
            <person name="Lee Y.M."/>
            <person name="Baek K."/>
            <person name="Lee D.-H."/>
            <person name="Shin S.C."/>
            <person name="Jin Y.K."/>
            <person name="Park Y."/>
        </authorList>
    </citation>
    <scope>NUCLEOTIDE SEQUENCE [LARGE SCALE GENOMIC DNA]</scope>
    <source>
        <strain evidence="9 10">PAMC 28998</strain>
    </source>
</reference>
<dbReference type="OrthoDB" id="9761733at2"/>
<evidence type="ECO:0000256" key="7">
    <source>
        <dbReference type="ARBA" id="ARBA00061363"/>
    </source>
</evidence>
<proteinExistence type="inferred from homology"/>
<evidence type="ECO:0000313" key="10">
    <source>
        <dbReference type="Proteomes" id="UP000321954"/>
    </source>
</evidence>
<keyword evidence="4 8" id="KW-0547">Nucleotide-binding</keyword>
<dbReference type="Gene3D" id="3.40.50.300">
    <property type="entry name" value="P-loop containing nucleotide triphosphate hydrolases"/>
    <property type="match status" value="1"/>
</dbReference>
<dbReference type="InterPro" id="IPR000559">
    <property type="entry name" value="Formate_THF_ligase"/>
</dbReference>
<evidence type="ECO:0000256" key="8">
    <source>
        <dbReference type="HAMAP-Rule" id="MF_01543"/>
    </source>
</evidence>
<keyword evidence="3 8" id="KW-0436">Ligase</keyword>
<evidence type="ECO:0000256" key="2">
    <source>
        <dbReference type="ARBA" id="ARBA00022563"/>
    </source>
</evidence>
<dbReference type="CDD" id="cd00477">
    <property type="entry name" value="FTHFS"/>
    <property type="match status" value="1"/>
</dbReference>
<protein>
    <recommendedName>
        <fullName evidence="8">Formate--tetrahydrofolate ligase</fullName>
        <ecNumber evidence="8">6.3.4.3</ecNumber>
    </recommendedName>
    <alternativeName>
        <fullName evidence="8">Formyltetrahydrofolate synthetase</fullName>
        <shortName evidence="8">FHS</shortName>
        <shortName evidence="8">FTHFS</shortName>
    </alternativeName>
</protein>
<sequence>MNTLEVPNDLEIAKQTQLKHIIQIAAKLGLEPDDIEMYGKFKAKLPLSIIGKEKAAKGNLILVSAISPTPAGEGKTTVSIGLSEGLNRLGKKSVVVIREPSLGPVFGIKGGATGGGFSQVLPMEDINLHFTGDFSAVEKAHNLLAALIDNNLQNKNNSLNLDPRTISLKRVMDMNDRALRNIVIGLGGTGSGIPRESGFDITAASEVMAILCLSEDIEDLKNRLGNIFVGYTFDRKPIYARHLNAQGAMASLLKDALKPNLVQTIEGNPAIIHLGPFANIAQGTNSVLATNMGLTLGDYTVTEAGFGFDLGAEKFFDIKCQSAGLAPKAVVITATIRALKYHGGAALDSLKIPDPIALLRGLPNLEKHLESAKLFNVTPVIAINLFASDTEEEINILKEFAEEKGVKIAVANVWGAGGEGALDLAEKVIEVVEAKTSNFKPLYTWDMPVITKIETIAKNIYGAANVEFSQKARRDLKTISNLGLEGLPVCMAKTQKSLSDDPALIGRPRNFTVNVREIEIASGAGFIIPITGDMMRMPGLPVHPASENIDIDNEGNIYGLF</sequence>
<evidence type="ECO:0000313" key="9">
    <source>
        <dbReference type="EMBL" id="QED36419.1"/>
    </source>
</evidence>
<evidence type="ECO:0000256" key="6">
    <source>
        <dbReference type="ARBA" id="ARBA00049033"/>
    </source>
</evidence>
<dbReference type="HAMAP" id="MF_01543">
    <property type="entry name" value="FTHFS"/>
    <property type="match status" value="1"/>
</dbReference>